<feature type="compositionally biased region" description="Polar residues" evidence="1">
    <location>
        <begin position="274"/>
        <end position="296"/>
    </location>
</feature>
<sequence length="765" mass="85307">MKLSIISADTLAITGKIDKTEHIRFFVESQRRNLAHYAAEGRSAKQAWEEGKNREVVNTPAPSAFNSPVLRPRVPQIDRQDIKVPDSEQTKKAQSNPVESNTIETDTSKTNLAQKRKSSTHDHQKILSKQTTLDPYIKQRRKRVASSDSEREARKEMKDTFSVHDISKDDLGLAERRERRRTRREIVKPSIPTGKTKGDEENEDSGKSREKEKKGRGGNFAAGLALMHGFTAANLGTSRLTLKPSSGLFHKGKASTRNTVRAKKNHKRRGVTWSEEQFLSKSGNNIGQQSESSATASEDGGSEGSQTNSSLSRPINQQSTQNKSHKRRSEQGNIALVVEAEDDESQKTSRVPSPESNVKEVESVTARNKTTKNPSIIWDIERDSNVTHTASVLSRSIVLDTTRSKWATCNASGEEPVTRFVEKETLASVRHGTSPTKSSSLAPSQSASQINGNNLPPFVTRKFSRYFPEPAGEQVLPDFDGEERLVNLEPANDDPTGPIDVELSHPPSLISPTHDDLLQDTMAKTTDHSYVEPRIQGESLDDPSSHSLLASIEEELKSSAGLDSAEHLWFDTTERSEHLQDGGRQEIPEAMYDTGGVNESFLDDWTRDETYYASREDEYVPFTHSDEYTALEPLEFGEDLYQRRGHSSQADHLWSNSTSIPGDSFGQETILVEVGDVDWVADTRYERNGRIPSPLGSSEIHEEDQDDIMEGTLSEVDVSDTQEFNHGRALLLGLGEQQSSRYQTVSRAEEDVAKSLRGHWTPQRF</sequence>
<comment type="caution">
    <text evidence="2">The sequence shown here is derived from an EMBL/GenBank/DDBJ whole genome shotgun (WGS) entry which is preliminary data.</text>
</comment>
<dbReference type="AlphaFoldDB" id="A0AAD5YHE4"/>
<evidence type="ECO:0000313" key="2">
    <source>
        <dbReference type="EMBL" id="KAJ3490313.1"/>
    </source>
</evidence>
<feature type="compositionally biased region" description="Low complexity" evidence="1">
    <location>
        <begin position="433"/>
        <end position="449"/>
    </location>
</feature>
<feature type="compositionally biased region" description="Basic residues" evidence="1">
    <location>
        <begin position="250"/>
        <end position="270"/>
    </location>
</feature>
<accession>A0AAD5YHE4</accession>
<feature type="region of interest" description="Disordered" evidence="1">
    <location>
        <begin position="43"/>
        <end position="217"/>
    </location>
</feature>
<evidence type="ECO:0000313" key="3">
    <source>
        <dbReference type="Proteomes" id="UP001212997"/>
    </source>
</evidence>
<feature type="compositionally biased region" description="Polar residues" evidence="1">
    <location>
        <begin position="304"/>
        <end position="322"/>
    </location>
</feature>
<feature type="compositionally biased region" description="Basic and acidic residues" evidence="1">
    <location>
        <begin position="76"/>
        <end position="91"/>
    </location>
</feature>
<evidence type="ECO:0000256" key="1">
    <source>
        <dbReference type="SAM" id="MobiDB-lite"/>
    </source>
</evidence>
<proteinExistence type="predicted"/>
<feature type="region of interest" description="Disordered" evidence="1">
    <location>
        <begin position="243"/>
        <end position="368"/>
    </location>
</feature>
<keyword evidence="3" id="KW-1185">Reference proteome</keyword>
<dbReference type="EMBL" id="JANAWD010000030">
    <property type="protein sequence ID" value="KAJ3490313.1"/>
    <property type="molecule type" value="Genomic_DNA"/>
</dbReference>
<feature type="compositionally biased region" description="Basic and acidic residues" evidence="1">
    <location>
        <begin position="148"/>
        <end position="177"/>
    </location>
</feature>
<reference evidence="2" key="1">
    <citation type="submission" date="2022-07" db="EMBL/GenBank/DDBJ databases">
        <title>Genome Sequence of Physisporinus lineatus.</title>
        <authorList>
            <person name="Buettner E."/>
        </authorList>
    </citation>
    <scope>NUCLEOTIDE SEQUENCE</scope>
    <source>
        <strain evidence="2">VT162</strain>
    </source>
</reference>
<name>A0AAD5YHE4_9APHY</name>
<feature type="region of interest" description="Disordered" evidence="1">
    <location>
        <begin position="428"/>
        <end position="455"/>
    </location>
</feature>
<feature type="compositionally biased region" description="Basic and acidic residues" evidence="1">
    <location>
        <begin position="196"/>
        <end position="215"/>
    </location>
</feature>
<gene>
    <name evidence="2" type="ORF">NLI96_g1552</name>
</gene>
<dbReference type="Proteomes" id="UP001212997">
    <property type="component" value="Unassembled WGS sequence"/>
</dbReference>
<protein>
    <submittedName>
        <fullName evidence="2">Uncharacterized protein</fullName>
    </submittedName>
</protein>
<organism evidence="2 3">
    <name type="scientific">Meripilus lineatus</name>
    <dbReference type="NCBI Taxonomy" id="2056292"/>
    <lineage>
        <taxon>Eukaryota</taxon>
        <taxon>Fungi</taxon>
        <taxon>Dikarya</taxon>
        <taxon>Basidiomycota</taxon>
        <taxon>Agaricomycotina</taxon>
        <taxon>Agaricomycetes</taxon>
        <taxon>Polyporales</taxon>
        <taxon>Meripilaceae</taxon>
        <taxon>Meripilus</taxon>
    </lineage>
</organism>
<feature type="compositionally biased region" description="Polar residues" evidence="1">
    <location>
        <begin position="92"/>
        <end position="113"/>
    </location>
</feature>